<reference evidence="2" key="1">
    <citation type="submission" date="2017-03" db="EMBL/GenBank/DDBJ databases">
        <title>Phytopthora megakarya and P. palmivora, two closely related causual agents of cacao black pod achieved similar genome size and gene model numbers by different mechanisms.</title>
        <authorList>
            <person name="Ali S."/>
            <person name="Shao J."/>
            <person name="Larry D.J."/>
            <person name="Kronmiller B."/>
            <person name="Shen D."/>
            <person name="Strem M.D."/>
            <person name="Melnick R.L."/>
            <person name="Guiltinan M.J."/>
            <person name="Tyler B.M."/>
            <person name="Meinhardt L.W."/>
            <person name="Bailey B.A."/>
        </authorList>
    </citation>
    <scope>NUCLEOTIDE SEQUENCE [LARGE SCALE GENOMIC DNA]</scope>
    <source>
        <strain evidence="2">zdho120</strain>
    </source>
</reference>
<gene>
    <name evidence="1" type="ORF">PHMEG_0006307</name>
</gene>
<comment type="caution">
    <text evidence="1">The sequence shown here is derived from an EMBL/GenBank/DDBJ whole genome shotgun (WGS) entry which is preliminary data.</text>
</comment>
<sequence>MPLDVLRSKLRHVGLSDKQVSEVDEDDEVARNVPVRMVELSGNLKPSKRVIVGFICDMPPLSPNAMVDPLIEHENIDDIDHAELRR</sequence>
<accession>A0A225WP54</accession>
<keyword evidence="2" id="KW-1185">Reference proteome</keyword>
<protein>
    <submittedName>
        <fullName evidence="1">Uncharacterized protein</fullName>
    </submittedName>
</protein>
<organism evidence="1 2">
    <name type="scientific">Phytophthora megakarya</name>
    <dbReference type="NCBI Taxonomy" id="4795"/>
    <lineage>
        <taxon>Eukaryota</taxon>
        <taxon>Sar</taxon>
        <taxon>Stramenopiles</taxon>
        <taxon>Oomycota</taxon>
        <taxon>Peronosporomycetes</taxon>
        <taxon>Peronosporales</taxon>
        <taxon>Peronosporaceae</taxon>
        <taxon>Phytophthora</taxon>
    </lineage>
</organism>
<dbReference type="AlphaFoldDB" id="A0A225WP54"/>
<name>A0A225WP54_9STRA</name>
<proteinExistence type="predicted"/>
<dbReference type="Proteomes" id="UP000198211">
    <property type="component" value="Unassembled WGS sequence"/>
</dbReference>
<evidence type="ECO:0000313" key="1">
    <source>
        <dbReference type="EMBL" id="OWZ19455.1"/>
    </source>
</evidence>
<evidence type="ECO:0000313" key="2">
    <source>
        <dbReference type="Proteomes" id="UP000198211"/>
    </source>
</evidence>
<dbReference type="EMBL" id="NBNE01000441">
    <property type="protein sequence ID" value="OWZ19455.1"/>
    <property type="molecule type" value="Genomic_DNA"/>
</dbReference>